<accession>A0A9P4J8Y3</accession>
<dbReference type="Proteomes" id="UP000799439">
    <property type="component" value="Unassembled WGS sequence"/>
</dbReference>
<sequence length="102" mass="11214">MAPNRHTDPVHKSSTPSSTPYLRIPSASHNHMPRSPVHSQPHFPFAPVLSPNPSLHHRIRPDPSAPSTAPCTCYSPTVHSTLTNPPFPTFPPTLLKSFSHGW</sequence>
<evidence type="ECO:0000256" key="1">
    <source>
        <dbReference type="SAM" id="MobiDB-lite"/>
    </source>
</evidence>
<evidence type="ECO:0000313" key="2">
    <source>
        <dbReference type="EMBL" id="KAF2155612.1"/>
    </source>
</evidence>
<dbReference type="AlphaFoldDB" id="A0A9P4J8Y3"/>
<proteinExistence type="predicted"/>
<name>A0A9P4J8Y3_9PEZI</name>
<protein>
    <submittedName>
        <fullName evidence="2">Uncharacterized protein</fullName>
    </submittedName>
</protein>
<evidence type="ECO:0000313" key="3">
    <source>
        <dbReference type="Proteomes" id="UP000799439"/>
    </source>
</evidence>
<gene>
    <name evidence="2" type="ORF">K461DRAFT_78016</name>
</gene>
<keyword evidence="3" id="KW-1185">Reference proteome</keyword>
<comment type="caution">
    <text evidence="2">The sequence shown here is derived from an EMBL/GenBank/DDBJ whole genome shotgun (WGS) entry which is preliminary data.</text>
</comment>
<organism evidence="2 3">
    <name type="scientific">Myriangium duriaei CBS 260.36</name>
    <dbReference type="NCBI Taxonomy" id="1168546"/>
    <lineage>
        <taxon>Eukaryota</taxon>
        <taxon>Fungi</taxon>
        <taxon>Dikarya</taxon>
        <taxon>Ascomycota</taxon>
        <taxon>Pezizomycotina</taxon>
        <taxon>Dothideomycetes</taxon>
        <taxon>Dothideomycetidae</taxon>
        <taxon>Myriangiales</taxon>
        <taxon>Myriangiaceae</taxon>
        <taxon>Myriangium</taxon>
    </lineage>
</organism>
<dbReference type="EMBL" id="ML996082">
    <property type="protein sequence ID" value="KAF2155612.1"/>
    <property type="molecule type" value="Genomic_DNA"/>
</dbReference>
<feature type="region of interest" description="Disordered" evidence="1">
    <location>
        <begin position="1"/>
        <end position="71"/>
    </location>
</feature>
<feature type="compositionally biased region" description="Basic and acidic residues" evidence="1">
    <location>
        <begin position="1"/>
        <end position="11"/>
    </location>
</feature>
<reference evidence="2" key="1">
    <citation type="journal article" date="2020" name="Stud. Mycol.">
        <title>101 Dothideomycetes genomes: a test case for predicting lifestyles and emergence of pathogens.</title>
        <authorList>
            <person name="Haridas S."/>
            <person name="Albert R."/>
            <person name="Binder M."/>
            <person name="Bloem J."/>
            <person name="Labutti K."/>
            <person name="Salamov A."/>
            <person name="Andreopoulos B."/>
            <person name="Baker S."/>
            <person name="Barry K."/>
            <person name="Bills G."/>
            <person name="Bluhm B."/>
            <person name="Cannon C."/>
            <person name="Castanera R."/>
            <person name="Culley D."/>
            <person name="Daum C."/>
            <person name="Ezra D."/>
            <person name="Gonzalez J."/>
            <person name="Henrissat B."/>
            <person name="Kuo A."/>
            <person name="Liang C."/>
            <person name="Lipzen A."/>
            <person name="Lutzoni F."/>
            <person name="Magnuson J."/>
            <person name="Mondo S."/>
            <person name="Nolan M."/>
            <person name="Ohm R."/>
            <person name="Pangilinan J."/>
            <person name="Park H.-J."/>
            <person name="Ramirez L."/>
            <person name="Alfaro M."/>
            <person name="Sun H."/>
            <person name="Tritt A."/>
            <person name="Yoshinaga Y."/>
            <person name="Zwiers L.-H."/>
            <person name="Turgeon B."/>
            <person name="Goodwin S."/>
            <person name="Spatafora J."/>
            <person name="Crous P."/>
            <person name="Grigoriev I."/>
        </authorList>
    </citation>
    <scope>NUCLEOTIDE SEQUENCE</scope>
    <source>
        <strain evidence="2">CBS 260.36</strain>
    </source>
</reference>